<dbReference type="Proteomes" id="UP000886130">
    <property type="component" value="Unassembled WGS sequence"/>
</dbReference>
<proteinExistence type="predicted"/>
<evidence type="ECO:0000259" key="2">
    <source>
        <dbReference type="Pfam" id="PF19289"/>
    </source>
</evidence>
<dbReference type="GO" id="GO:0005829">
    <property type="term" value="C:cytosol"/>
    <property type="evidence" value="ECO:0007669"/>
    <property type="project" value="TreeGrafter"/>
</dbReference>
<dbReference type="Gene3D" id="3.30.2290.10">
    <property type="entry name" value="PmbA/TldD superfamily"/>
    <property type="match status" value="1"/>
</dbReference>
<name>A0A7J3T9C3_9ARCH</name>
<dbReference type="EMBL" id="DRTM01000015">
    <property type="protein sequence ID" value="HHE75531.1"/>
    <property type="molecule type" value="Genomic_DNA"/>
</dbReference>
<dbReference type="Pfam" id="PF01523">
    <property type="entry name" value="PmbA_TldD_1st"/>
    <property type="match status" value="1"/>
</dbReference>
<sequence length="410" mass="46124">MNFIKFGEKYFDEVEISTYRKREIRAEIELNQISMSSISRKTKTVIRGISDKRLGIYVVDGDGEEKIKDGIEKAYKMAKMNRRDERWVSLPQKQSYGKRTEINEDLKEQEPEFFVNILLDSTKRILREDPNAVVAGGESGSEWVESMVMNSHAVEVSQENVAAYFYLYVVGRKGNQVTPGIFDMDVRRDANLDTDYIVSSLLSKLKKAYNVVPSKDGKSTVILEPFALSELIEYTLLPSLKGDRKVKGTSYLQDKLGERVLNESINLMDDPWHPLGVERIIADDEGVASRRTEIFRKGKLESFLWDNYWGKIEGVGSTGNGYRDLKTGGINIAPHNLVLEPVNQKVEDIISGIKEGYLVSLLQGAHSSNPDTGDFSVVANPAFKIENGEIVGSTVFMLSGNIMSLLNRVE</sequence>
<dbReference type="Pfam" id="PF19289">
    <property type="entry name" value="PmbA_TldD_3rd"/>
    <property type="match status" value="1"/>
</dbReference>
<feature type="domain" description="Metalloprotease TldD/E N-terminal" evidence="1">
    <location>
        <begin position="14"/>
        <end position="78"/>
    </location>
</feature>
<dbReference type="SUPFAM" id="SSF111283">
    <property type="entry name" value="Putative modulator of DNA gyrase, PmbA/TldD"/>
    <property type="match status" value="1"/>
</dbReference>
<dbReference type="InterPro" id="IPR002510">
    <property type="entry name" value="Metalloprtase-TldD/E_N"/>
</dbReference>
<comment type="caution">
    <text evidence="3">The sequence shown here is derived from an EMBL/GenBank/DDBJ whole genome shotgun (WGS) entry which is preliminary data.</text>
</comment>
<feature type="domain" description="Metalloprotease TldD/E C-terminal" evidence="2">
    <location>
        <begin position="217"/>
        <end position="410"/>
    </location>
</feature>
<dbReference type="PANTHER" id="PTHR43421">
    <property type="entry name" value="METALLOPROTEASE PMBA"/>
    <property type="match status" value="1"/>
</dbReference>
<dbReference type="InterPro" id="IPR035068">
    <property type="entry name" value="TldD/PmbA_N"/>
</dbReference>
<dbReference type="InterPro" id="IPR036059">
    <property type="entry name" value="TldD/PmbA_sf"/>
</dbReference>
<feature type="non-terminal residue" evidence="3">
    <location>
        <position position="410"/>
    </location>
</feature>
<dbReference type="GO" id="GO:0008237">
    <property type="term" value="F:metallopeptidase activity"/>
    <property type="evidence" value="ECO:0007669"/>
    <property type="project" value="InterPro"/>
</dbReference>
<dbReference type="AlphaFoldDB" id="A0A7J3T9C3"/>
<organism evidence="3">
    <name type="scientific">Candidatus Aciduliprofundum boonei</name>
    <dbReference type="NCBI Taxonomy" id="379547"/>
    <lineage>
        <taxon>Archaea</taxon>
        <taxon>Methanobacteriati</taxon>
        <taxon>Thermoplasmatota</taxon>
        <taxon>DHVE2 group</taxon>
        <taxon>Candidatus Aciduliprofundum</taxon>
    </lineage>
</organism>
<gene>
    <name evidence="3" type="ORF">ENL31_00190</name>
</gene>
<accession>A0A7J3T9C3</accession>
<evidence type="ECO:0000313" key="3">
    <source>
        <dbReference type="EMBL" id="HHE75531.1"/>
    </source>
</evidence>
<dbReference type="InterPro" id="IPR047657">
    <property type="entry name" value="PmbA"/>
</dbReference>
<evidence type="ECO:0000259" key="1">
    <source>
        <dbReference type="Pfam" id="PF01523"/>
    </source>
</evidence>
<dbReference type="GO" id="GO:0006508">
    <property type="term" value="P:proteolysis"/>
    <property type="evidence" value="ECO:0007669"/>
    <property type="project" value="InterPro"/>
</dbReference>
<dbReference type="PANTHER" id="PTHR43421:SF1">
    <property type="entry name" value="METALLOPROTEASE PMBA"/>
    <property type="match status" value="1"/>
</dbReference>
<protein>
    <submittedName>
        <fullName evidence="3">TldD/PmbA family protein</fullName>
    </submittedName>
</protein>
<reference evidence="3" key="1">
    <citation type="journal article" date="2020" name="mSystems">
        <title>Genome- and Community-Level Interaction Insights into Carbon Utilization and Element Cycling Functions of Hydrothermarchaeota in Hydrothermal Sediment.</title>
        <authorList>
            <person name="Zhou Z."/>
            <person name="Liu Y."/>
            <person name="Xu W."/>
            <person name="Pan J."/>
            <person name="Luo Z.H."/>
            <person name="Li M."/>
        </authorList>
    </citation>
    <scope>NUCLEOTIDE SEQUENCE [LARGE SCALE GENOMIC DNA]</scope>
    <source>
        <strain evidence="3">HyVt-85</strain>
    </source>
</reference>
<dbReference type="InterPro" id="IPR045569">
    <property type="entry name" value="Metalloprtase-TldD/E_C"/>
</dbReference>